<evidence type="ECO:0000313" key="3">
    <source>
        <dbReference type="EMBL" id="KFM60091.1"/>
    </source>
</evidence>
<dbReference type="PANTHER" id="PTHR11412">
    <property type="entry name" value="MACROGLOBULIN / COMPLEMENT"/>
    <property type="match status" value="1"/>
</dbReference>
<reference evidence="3 4" key="1">
    <citation type="submission" date="2013-11" db="EMBL/GenBank/DDBJ databases">
        <title>Genome sequencing of Stegodyphus mimosarum.</title>
        <authorList>
            <person name="Bechsgaard J."/>
        </authorList>
    </citation>
    <scope>NUCLEOTIDE SEQUENCE [LARGE SCALE GENOMIC DNA]</scope>
</reference>
<dbReference type="PANTHER" id="PTHR11412:SF171">
    <property type="entry name" value="PREGNANCY ZONE PROTEIN-LIKE PROTEIN"/>
    <property type="match status" value="1"/>
</dbReference>
<dbReference type="Pfam" id="PF07678">
    <property type="entry name" value="TED_complement"/>
    <property type="match status" value="1"/>
</dbReference>
<organism evidence="3 4">
    <name type="scientific">Stegodyphus mimosarum</name>
    <name type="common">African social velvet spider</name>
    <dbReference type="NCBI Taxonomy" id="407821"/>
    <lineage>
        <taxon>Eukaryota</taxon>
        <taxon>Metazoa</taxon>
        <taxon>Ecdysozoa</taxon>
        <taxon>Arthropoda</taxon>
        <taxon>Chelicerata</taxon>
        <taxon>Arachnida</taxon>
        <taxon>Araneae</taxon>
        <taxon>Araneomorphae</taxon>
        <taxon>Entelegynae</taxon>
        <taxon>Eresoidea</taxon>
        <taxon>Eresidae</taxon>
        <taxon>Stegodyphus</taxon>
    </lineage>
</organism>
<feature type="domain" description="Alpha-macroglobulin-like TED" evidence="2">
    <location>
        <begin position="5"/>
        <end position="116"/>
    </location>
</feature>
<keyword evidence="4" id="KW-1185">Reference proteome</keyword>
<dbReference type="OMA" id="FSIWMED"/>
<dbReference type="InterPro" id="IPR050473">
    <property type="entry name" value="A2M/Complement_sys"/>
</dbReference>
<dbReference type="Gene3D" id="1.50.10.20">
    <property type="match status" value="1"/>
</dbReference>
<dbReference type="STRING" id="407821.A0A087T4Q2"/>
<dbReference type="Proteomes" id="UP000054359">
    <property type="component" value="Unassembled WGS sequence"/>
</dbReference>
<evidence type="ECO:0000256" key="1">
    <source>
        <dbReference type="ARBA" id="ARBA00023157"/>
    </source>
</evidence>
<dbReference type="OrthoDB" id="6423155at2759"/>
<evidence type="ECO:0000313" key="4">
    <source>
        <dbReference type="Proteomes" id="UP000054359"/>
    </source>
</evidence>
<sequence>MAQTLTGLKHLVKLPVGCGEQNMVLFAPNIFILDYLTATGKITEDIKKECLHNMRKGYQRELRYRLAEGSYSAFGMSDGKGSLWLTSFVLKCFGQAKRFMDIDEREMLLSKRWILNK</sequence>
<proteinExistence type="predicted"/>
<name>A0A087T4Q2_STEMI</name>
<dbReference type="InterPro" id="IPR019742">
    <property type="entry name" value="MacrogloblnA2_CS"/>
</dbReference>
<dbReference type="SUPFAM" id="SSF48239">
    <property type="entry name" value="Terpenoid cyclases/Protein prenyltransferases"/>
    <property type="match status" value="1"/>
</dbReference>
<dbReference type="SMART" id="SM01419">
    <property type="entry name" value="Thiol-ester_cl"/>
    <property type="match status" value="1"/>
</dbReference>
<dbReference type="PROSITE" id="PS00477">
    <property type="entry name" value="ALPHA_2_MACROGLOBULIN"/>
    <property type="match status" value="1"/>
</dbReference>
<accession>A0A087T4Q2</accession>
<dbReference type="AlphaFoldDB" id="A0A087T4Q2"/>
<protein>
    <submittedName>
        <fullName evidence="3">CD109 antigen</fullName>
    </submittedName>
</protein>
<dbReference type="InterPro" id="IPR047565">
    <property type="entry name" value="Alpha-macroglob_thiol-ester_cl"/>
</dbReference>
<keyword evidence="1" id="KW-1015">Disulfide bond</keyword>
<dbReference type="EMBL" id="KK113390">
    <property type="protein sequence ID" value="KFM60091.1"/>
    <property type="molecule type" value="Genomic_DNA"/>
</dbReference>
<evidence type="ECO:0000259" key="2">
    <source>
        <dbReference type="Pfam" id="PF07678"/>
    </source>
</evidence>
<feature type="non-terminal residue" evidence="3">
    <location>
        <position position="117"/>
    </location>
</feature>
<dbReference type="InterPro" id="IPR011626">
    <property type="entry name" value="Alpha-macroglobulin_TED"/>
</dbReference>
<dbReference type="InterPro" id="IPR008930">
    <property type="entry name" value="Terpenoid_cyclase/PrenylTrfase"/>
</dbReference>
<dbReference type="GO" id="GO:0005615">
    <property type="term" value="C:extracellular space"/>
    <property type="evidence" value="ECO:0007669"/>
    <property type="project" value="InterPro"/>
</dbReference>
<gene>
    <name evidence="3" type="ORF">X975_19312</name>
</gene>